<reference evidence="1" key="1">
    <citation type="submission" date="2016-03" db="EMBL/GenBank/DDBJ databases">
        <authorList>
            <person name="Borrel G."/>
            <person name="Mccann A."/>
            <person name="O'Toole P.W."/>
        </authorList>
    </citation>
    <scope>NUCLEOTIDE SEQUENCE</scope>
    <source>
        <strain evidence="1">183</strain>
    </source>
</reference>
<dbReference type="RefSeq" id="WP_020448886.1">
    <property type="nucleotide sequence ID" value="NZ_CAYAYJ010000005.1"/>
</dbReference>
<dbReference type="EMBL" id="LVVT01000001">
    <property type="protein sequence ID" value="TQS84567.1"/>
    <property type="molecule type" value="Genomic_DNA"/>
</dbReference>
<dbReference type="Proteomes" id="UP000752814">
    <property type="component" value="Unassembled WGS sequence"/>
</dbReference>
<protein>
    <submittedName>
        <fullName evidence="1">Uncharacterized protein</fullName>
    </submittedName>
</protein>
<accession>A0A8J8PHC3</accession>
<comment type="caution">
    <text evidence="1">The sequence shown here is derived from an EMBL/GenBank/DDBJ whole genome shotgun (WGS) entry which is preliminary data.</text>
</comment>
<name>A0A8J8PHC3_9ARCH</name>
<evidence type="ECO:0000313" key="1">
    <source>
        <dbReference type="EMBL" id="TQS84567.1"/>
    </source>
</evidence>
<sequence>MAEWIYHTDESEFKRVKHDLCIYFYKHKKAPSKDVIPTSGDLITFMLPDDVAVYVISKVEAVPEGRYGAYCCFLKERLQSEYYGPGVSQ</sequence>
<organism evidence="1 2">
    <name type="scientific">Candidatus Methanomassiliicoccus intestinalis</name>
    <dbReference type="NCBI Taxonomy" id="1406512"/>
    <lineage>
        <taxon>Archaea</taxon>
        <taxon>Methanobacteriati</taxon>
        <taxon>Thermoplasmatota</taxon>
        <taxon>Thermoplasmata</taxon>
        <taxon>Methanomassiliicoccales</taxon>
        <taxon>Methanomassiliicoccaceae</taxon>
        <taxon>Methanomassiliicoccus</taxon>
    </lineage>
</organism>
<dbReference type="AlphaFoldDB" id="A0A8J8PHC3"/>
<gene>
    <name evidence="1" type="ORF">A3207_00560</name>
</gene>
<proteinExistence type="predicted"/>
<evidence type="ECO:0000313" key="2">
    <source>
        <dbReference type="Proteomes" id="UP000752814"/>
    </source>
</evidence>
<dbReference type="GeneID" id="41323416"/>